<dbReference type="EMBL" id="MU267755">
    <property type="protein sequence ID" value="KAH7909506.1"/>
    <property type="molecule type" value="Genomic_DNA"/>
</dbReference>
<keyword evidence="2" id="KW-1185">Reference proteome</keyword>
<reference evidence="1" key="1">
    <citation type="journal article" date="2021" name="New Phytol.">
        <title>Evolutionary innovations through gain and loss of genes in the ectomycorrhizal Boletales.</title>
        <authorList>
            <person name="Wu G."/>
            <person name="Miyauchi S."/>
            <person name="Morin E."/>
            <person name="Kuo A."/>
            <person name="Drula E."/>
            <person name="Varga T."/>
            <person name="Kohler A."/>
            <person name="Feng B."/>
            <person name="Cao Y."/>
            <person name="Lipzen A."/>
            <person name="Daum C."/>
            <person name="Hundley H."/>
            <person name="Pangilinan J."/>
            <person name="Johnson J."/>
            <person name="Barry K."/>
            <person name="LaButti K."/>
            <person name="Ng V."/>
            <person name="Ahrendt S."/>
            <person name="Min B."/>
            <person name="Choi I.G."/>
            <person name="Park H."/>
            <person name="Plett J.M."/>
            <person name="Magnuson J."/>
            <person name="Spatafora J.W."/>
            <person name="Nagy L.G."/>
            <person name="Henrissat B."/>
            <person name="Grigoriev I.V."/>
            <person name="Yang Z.L."/>
            <person name="Xu J."/>
            <person name="Martin F.M."/>
        </authorList>
    </citation>
    <scope>NUCLEOTIDE SEQUENCE</scope>
    <source>
        <strain evidence="1">ATCC 28755</strain>
    </source>
</reference>
<evidence type="ECO:0000313" key="2">
    <source>
        <dbReference type="Proteomes" id="UP000790377"/>
    </source>
</evidence>
<proteinExistence type="predicted"/>
<comment type="caution">
    <text evidence="1">The sequence shown here is derived from an EMBL/GenBank/DDBJ whole genome shotgun (WGS) entry which is preliminary data.</text>
</comment>
<protein>
    <submittedName>
        <fullName evidence="1">Uncharacterized protein</fullName>
    </submittedName>
</protein>
<accession>A0ACB8A8G5</accession>
<organism evidence="1 2">
    <name type="scientific">Hygrophoropsis aurantiaca</name>
    <dbReference type="NCBI Taxonomy" id="72124"/>
    <lineage>
        <taxon>Eukaryota</taxon>
        <taxon>Fungi</taxon>
        <taxon>Dikarya</taxon>
        <taxon>Basidiomycota</taxon>
        <taxon>Agaricomycotina</taxon>
        <taxon>Agaricomycetes</taxon>
        <taxon>Agaricomycetidae</taxon>
        <taxon>Boletales</taxon>
        <taxon>Coniophorineae</taxon>
        <taxon>Hygrophoropsidaceae</taxon>
        <taxon>Hygrophoropsis</taxon>
    </lineage>
</organism>
<sequence>MNPDDMDWPSITSIGPFIDQLSGILSTGVQNGTVYDVLTTNMGTGNATVNATVIDTRCALLTGVTYNKEANLLQILSNGELMNTDVGIIPWKDQMIWRILKYL</sequence>
<dbReference type="Proteomes" id="UP000790377">
    <property type="component" value="Unassembled WGS sequence"/>
</dbReference>
<evidence type="ECO:0000313" key="1">
    <source>
        <dbReference type="EMBL" id="KAH7909506.1"/>
    </source>
</evidence>
<name>A0ACB8A8G5_9AGAM</name>
<gene>
    <name evidence="1" type="ORF">BJ138DRAFT_1114900</name>
</gene>